<sequence>MINKILNGWRISFLLNLVLFLVQQLGLYYILFEYNKLILLLCLFDIYIFIHFFFNNSQSFSAVKGGKCWVLYVYSISIKVIFMYFFAFNDDFFLADMTRDYYNKCVIFLLLNLSTLIYTALSVKSYKQLYEDDITISNEKLFHNDLILHVVIDLFDMFELLFTLVKMSYIIKNTNFWIKIMGGVLISFSLYLNAYSFPIISIIREKNNKNLDLGDIYFCKKHAAMIGIILVDIPFMILRFYFLAFFFSNVHFQPLLIKNICFIPIKCKAIKNCNFIFEQLRKNIDHSNKHTKNKYTNSQQTCTYDTYMNSAQQQKNSSLIYNTNTFLSLSVALRNSVDIRSISSIGNEINKMGKMGDNQMEKKGDSQPEKTGDSQRDKTGDSQRDKTGYSQPEKTGDSQTEKTGDSQPEKTGDSQPEKTGDSQPEKTGDSQTDETGDNHTLDNPNFYNPNFYNPNFYNPNFYNPNFYNPNFYNPNFCNNTLGIPNNKKETQNHFSHTHTKENNIMKDKDFLYLNNKSYDNNLFGAANNNIKSPNENIKKIIELNTTKLVEERNNSLLDINEYNNNSNDLNEYFDNLIENNILSYRKINIKKNKIGTKFIMNKLMYTNVSNNERYRYYLDDNLKVSYINQLRLMIPYISYCLGKIAMSIVFYIFYIRFDISYLKLILTDYKMYFKLFEHKNIIFIVSFSIILGNTIISFFSFIFLSSFCEVLLSTLFIFIKCISEFLFLLLLVYNEVFEIFLRNIKQPDKYASYFFLTFAVIPSFKIIKNIYFFLCALSGRQFIAYIIRPFIKDKNISKLPNFFNLNEYNNNNNNNTHNNNNNISQNMNYINEDYYLFHNNDMYTKNIVKGDYKGFISIASLLIYINTKYMHGLASLSTLMLGNNFIKNLRLNYNLRNNHVLLIFINFFTRLSLLLFIYVHYKTNDKLYEYVEYFYYLVTFIFILDFIFKCVYMFISHNLRLCAAYHLELKSMYEDIYYHSQIKKESSKVYLKQLYAKYQTNNFYYYNIPLFSEFL</sequence>
<reference evidence="4" key="2">
    <citation type="submission" date="2014-05" db="EMBL/GenBank/DDBJ databases">
        <title>The genome sequences of chimpanzee malaria parasites reveal the path to human adaptation.</title>
        <authorList>
            <person name="Otto T.D."/>
            <person name="Rayner J.C."/>
            <person name="Boehme U."/>
            <person name="Pain A."/>
            <person name="Spottiswoode N."/>
            <person name="Sanders M."/>
            <person name="Quail M."/>
            <person name="Ollomo B."/>
            <person name="Renaud F."/>
            <person name="Thomas A.W."/>
            <person name="Prugnolle F."/>
            <person name="Conway D.J."/>
            <person name="Newbold C."/>
            <person name="Berriman M."/>
        </authorList>
    </citation>
    <scope>NUCLEOTIDE SEQUENCE [LARGE SCALE GENOMIC DNA]</scope>
    <source>
        <strain evidence="4">CDC</strain>
    </source>
</reference>
<feature type="compositionally biased region" description="Basic and acidic residues" evidence="2">
    <location>
        <begin position="394"/>
        <end position="428"/>
    </location>
</feature>
<feature type="transmembrane region" description="Helical" evidence="3">
    <location>
        <begin position="69"/>
        <end position="89"/>
    </location>
</feature>
<keyword evidence="3" id="KW-1133">Transmembrane helix</keyword>
<feature type="transmembrane region" description="Helical" evidence="3">
    <location>
        <begin position="101"/>
        <end position="121"/>
    </location>
</feature>
<dbReference type="InterPro" id="IPR032776">
    <property type="entry name" value="CECR6/TMEM121"/>
</dbReference>
<evidence type="ECO:0000256" key="2">
    <source>
        <dbReference type="SAM" id="MobiDB-lite"/>
    </source>
</evidence>
<feature type="transmembrane region" description="Helical" evidence="3">
    <location>
        <begin position="146"/>
        <end position="171"/>
    </location>
</feature>
<feature type="transmembrane region" description="Helical" evidence="3">
    <location>
        <begin position="753"/>
        <end position="774"/>
    </location>
</feature>
<feature type="transmembrane region" description="Helical" evidence="3">
    <location>
        <begin position="636"/>
        <end position="659"/>
    </location>
</feature>
<dbReference type="AlphaFoldDB" id="A0A060RNB2"/>
<comment type="similarity">
    <text evidence="1">Belongs to the TMEM121 family.</text>
</comment>
<dbReference type="VEuPathDB" id="PlasmoDB:PRCDC_0215700"/>
<organism evidence="4 5">
    <name type="scientific">Plasmodium reichenowi</name>
    <dbReference type="NCBI Taxonomy" id="5854"/>
    <lineage>
        <taxon>Eukaryota</taxon>
        <taxon>Sar</taxon>
        <taxon>Alveolata</taxon>
        <taxon>Apicomplexa</taxon>
        <taxon>Aconoidasida</taxon>
        <taxon>Haemosporida</taxon>
        <taxon>Plasmodiidae</taxon>
        <taxon>Plasmodium</taxon>
        <taxon>Plasmodium (Laverania)</taxon>
    </lineage>
</organism>
<feature type="transmembrane region" description="Helical" evidence="3">
    <location>
        <begin position="224"/>
        <end position="247"/>
    </location>
</feature>
<keyword evidence="3" id="KW-0472">Membrane</keyword>
<gene>
    <name evidence="4" type="ORF">PRCDC_0215700</name>
</gene>
<evidence type="ECO:0000256" key="3">
    <source>
        <dbReference type="SAM" id="Phobius"/>
    </source>
</evidence>
<accession>A0A060RNB2</accession>
<reference evidence="4" key="1">
    <citation type="submission" date="2014-01" db="EMBL/GenBank/DDBJ databases">
        <authorList>
            <person name="Aslett M."/>
        </authorList>
    </citation>
    <scope>NUCLEOTIDE SEQUENCE</scope>
    <source>
        <strain evidence="4">CDC</strain>
    </source>
</reference>
<feature type="transmembrane region" description="Helical" evidence="3">
    <location>
        <begin position="37"/>
        <end position="57"/>
    </location>
</feature>
<proteinExistence type="inferred from homology"/>
<feature type="transmembrane region" description="Helical" evidence="3">
    <location>
        <begin position="12"/>
        <end position="31"/>
    </location>
</feature>
<dbReference type="VEuPathDB" id="PlasmoDB:PRG01_0216000"/>
<evidence type="ECO:0008006" key="6">
    <source>
        <dbReference type="Google" id="ProtNLM"/>
    </source>
</evidence>
<feature type="transmembrane region" description="Helical" evidence="3">
    <location>
        <begin position="898"/>
        <end position="921"/>
    </location>
</feature>
<feature type="transmembrane region" description="Helical" evidence="3">
    <location>
        <begin position="177"/>
        <end position="203"/>
    </location>
</feature>
<name>A0A060RNB2_PLARE</name>
<dbReference type="PhylomeDB" id="A0A060RNB2"/>
<dbReference type="EMBL" id="HG810763">
    <property type="protein sequence ID" value="CDO62395.1"/>
    <property type="molecule type" value="Genomic_DNA"/>
</dbReference>
<feature type="transmembrane region" description="Helical" evidence="3">
    <location>
        <begin position="710"/>
        <end position="733"/>
    </location>
</feature>
<feature type="transmembrane region" description="Helical" evidence="3">
    <location>
        <begin position="680"/>
        <end position="704"/>
    </location>
</feature>
<feature type="compositionally biased region" description="Basic and acidic residues" evidence="2">
    <location>
        <begin position="359"/>
        <end position="387"/>
    </location>
</feature>
<keyword evidence="5" id="KW-1185">Reference proteome</keyword>
<evidence type="ECO:0000313" key="5">
    <source>
        <dbReference type="Proteomes" id="UP000027581"/>
    </source>
</evidence>
<feature type="region of interest" description="Disordered" evidence="2">
    <location>
        <begin position="349"/>
        <end position="447"/>
    </location>
</feature>
<feature type="transmembrane region" description="Helical" evidence="3">
    <location>
        <begin position="933"/>
        <end position="955"/>
    </location>
</feature>
<dbReference type="Pfam" id="PF14997">
    <property type="entry name" value="CECR6_TMEM121"/>
    <property type="match status" value="1"/>
</dbReference>
<protein>
    <recommendedName>
        <fullName evidence="6">TMEM121 domain-containing protein</fullName>
    </recommendedName>
</protein>
<keyword evidence="3" id="KW-0812">Transmembrane</keyword>
<dbReference type="Proteomes" id="UP000027581">
    <property type="component" value="Unassembled WGS sequence"/>
</dbReference>
<evidence type="ECO:0000313" key="4">
    <source>
        <dbReference type="EMBL" id="CDO62395.1"/>
    </source>
</evidence>
<evidence type="ECO:0000256" key="1">
    <source>
        <dbReference type="ARBA" id="ARBA00007711"/>
    </source>
</evidence>